<dbReference type="KEGG" id="smai:EXU30_05260"/>
<reference evidence="18 19" key="1">
    <citation type="submission" date="2019-02" db="EMBL/GenBank/DDBJ databases">
        <title>Shewanella sp. D4-2 isolated from Dokdo Island.</title>
        <authorList>
            <person name="Baek K."/>
        </authorList>
    </citation>
    <scope>NUCLEOTIDE SEQUENCE [LARGE SCALE GENOMIC DNA]</scope>
    <source>
        <strain evidence="18 19">D4-2</strain>
    </source>
</reference>
<proteinExistence type="inferred from homology"/>
<keyword evidence="8 13" id="KW-0378">Hydrolase</keyword>
<evidence type="ECO:0000256" key="15">
    <source>
        <dbReference type="PIRSR" id="PIRSR006769-2"/>
    </source>
</evidence>
<dbReference type="EC" id="3.5.4.26" evidence="13"/>
<dbReference type="PROSITE" id="PS51747">
    <property type="entry name" value="CYT_DCMP_DEAMINASES_2"/>
    <property type="match status" value="1"/>
</dbReference>
<dbReference type="GO" id="GO:0008703">
    <property type="term" value="F:5-amino-6-(5-phosphoribosylamino)uracil reductase activity"/>
    <property type="evidence" value="ECO:0007669"/>
    <property type="project" value="UniProtKB-EC"/>
</dbReference>
<dbReference type="InterPro" id="IPR002125">
    <property type="entry name" value="CMP_dCMP_dom"/>
</dbReference>
<dbReference type="NCBIfam" id="TIGR00227">
    <property type="entry name" value="ribD_Cterm"/>
    <property type="match status" value="1"/>
</dbReference>
<dbReference type="Proteomes" id="UP000291106">
    <property type="component" value="Chromosome"/>
</dbReference>
<feature type="binding site" evidence="15">
    <location>
        <position position="176"/>
    </location>
    <ligand>
        <name>substrate</name>
    </ligand>
</feature>
<dbReference type="CDD" id="cd01284">
    <property type="entry name" value="Riboflavin_deaminase-reductase"/>
    <property type="match status" value="1"/>
</dbReference>
<feature type="binding site" evidence="15">
    <location>
        <position position="204"/>
    </location>
    <ligand>
        <name>NADP(+)</name>
        <dbReference type="ChEBI" id="CHEBI:58349"/>
    </ligand>
</feature>
<dbReference type="Pfam" id="PF00383">
    <property type="entry name" value="dCMP_cyt_deam_1"/>
    <property type="match status" value="1"/>
</dbReference>
<sequence>MPTWSTFDMQMMTRAMQLAERGRYTTRPNPCVGCVITKGNTIITEDYHKVAGQGHAEANALNTLKQQQVSAQGATAYVTLEPCSHYGRTPPCAEALINAKVARVVVAVLDPNPQVAGRGINMLEQAGIRVDVGLFEAQAYAINRSFMKRMKTSLPWVTVKVATSLDGKTALSNGVSKWITGPKARQDVQRLRAQHCALITGVNTVTMDDPSLNVRYDELGSLKNSLHETQIHQPLRVVLDTHASLTAEYRLFAIDSPILLVTTKPYPELVKSQLPSHVSVFKADLDDKGRINLQQVLVHLGESCNSVFVEAGATLSGSFVAQKLVDELVIYQAPKILGSQGRNMLNLPDYLQMDQLPVGEVVEQTRVGQDTKIVLRMTGNEQTN</sequence>
<feature type="binding site" evidence="15">
    <location>
        <position position="212"/>
    </location>
    <ligand>
        <name>substrate</name>
    </ligand>
</feature>
<dbReference type="InterPro" id="IPR004794">
    <property type="entry name" value="Eubact_RibD"/>
</dbReference>
<dbReference type="InterPro" id="IPR024072">
    <property type="entry name" value="DHFR-like_dom_sf"/>
</dbReference>
<keyword evidence="12" id="KW-0511">Multifunctional enzyme</keyword>
<dbReference type="GO" id="GO:0008835">
    <property type="term" value="F:diaminohydroxyphosphoribosylaminopyrimidine deaminase activity"/>
    <property type="evidence" value="ECO:0007669"/>
    <property type="project" value="UniProtKB-EC"/>
</dbReference>
<evidence type="ECO:0000256" key="16">
    <source>
        <dbReference type="PIRSR" id="PIRSR006769-3"/>
    </source>
</evidence>
<evidence type="ECO:0000313" key="18">
    <source>
        <dbReference type="EMBL" id="QBF82174.1"/>
    </source>
</evidence>
<feature type="binding site" evidence="16">
    <location>
        <position position="92"/>
    </location>
    <ligand>
        <name>Zn(2+)</name>
        <dbReference type="ChEBI" id="CHEBI:29105"/>
        <note>catalytic</note>
    </ligand>
</feature>
<keyword evidence="11 13" id="KW-0560">Oxidoreductase</keyword>
<feature type="binding site" evidence="15">
    <location>
        <position position="208"/>
    </location>
    <ligand>
        <name>NADP(+)</name>
        <dbReference type="ChEBI" id="CHEBI:58349"/>
    </ligand>
</feature>
<dbReference type="InterPro" id="IPR016192">
    <property type="entry name" value="APOBEC/CMP_deaminase_Zn-bd"/>
</dbReference>
<feature type="binding site" evidence="16">
    <location>
        <position position="55"/>
    </location>
    <ligand>
        <name>Zn(2+)</name>
        <dbReference type="ChEBI" id="CHEBI:29105"/>
        <note>catalytic</note>
    </ligand>
</feature>
<evidence type="ECO:0000256" key="1">
    <source>
        <dbReference type="ARBA" id="ARBA00002151"/>
    </source>
</evidence>
<dbReference type="Gene3D" id="3.40.140.10">
    <property type="entry name" value="Cytidine Deaminase, domain 2"/>
    <property type="match status" value="1"/>
</dbReference>
<evidence type="ECO:0000259" key="17">
    <source>
        <dbReference type="PROSITE" id="PS51747"/>
    </source>
</evidence>
<evidence type="ECO:0000256" key="2">
    <source>
        <dbReference type="ARBA" id="ARBA00004882"/>
    </source>
</evidence>
<dbReference type="EC" id="1.1.1.193" evidence="13"/>
<feature type="binding site" evidence="15">
    <location>
        <position position="310"/>
    </location>
    <ligand>
        <name>substrate</name>
    </ligand>
</feature>
<feature type="binding site" evidence="16">
    <location>
        <position position="83"/>
    </location>
    <ligand>
        <name>Zn(2+)</name>
        <dbReference type="ChEBI" id="CHEBI:29105"/>
        <note>catalytic</note>
    </ligand>
</feature>
<feature type="binding site" evidence="15">
    <location>
        <position position="241"/>
    </location>
    <ligand>
        <name>NADP(+)</name>
        <dbReference type="ChEBI" id="CHEBI:58349"/>
    </ligand>
</feature>
<keyword evidence="9 13" id="KW-0862">Zinc</keyword>
<comment type="catalytic activity">
    <reaction evidence="13">
        <text>2,5-diamino-6-hydroxy-4-(5-phosphoribosylamino)-pyrimidine + H2O + H(+) = 5-amino-6-(5-phospho-D-ribosylamino)uracil + NH4(+)</text>
        <dbReference type="Rhea" id="RHEA:21868"/>
        <dbReference type="ChEBI" id="CHEBI:15377"/>
        <dbReference type="ChEBI" id="CHEBI:15378"/>
        <dbReference type="ChEBI" id="CHEBI:28938"/>
        <dbReference type="ChEBI" id="CHEBI:58453"/>
        <dbReference type="ChEBI" id="CHEBI:58614"/>
        <dbReference type="EC" id="3.5.4.26"/>
    </reaction>
</comment>
<evidence type="ECO:0000256" key="7">
    <source>
        <dbReference type="ARBA" id="ARBA00022723"/>
    </source>
</evidence>
<comment type="function">
    <text evidence="1 13">Converts 2,5-diamino-6-(ribosylamino)-4(3h)-pyrimidinone 5'-phosphate into 5-amino-6-(ribosylamino)-2,4(1h,3h)-pyrimidinedione 5'-phosphate.</text>
</comment>
<comment type="catalytic activity">
    <reaction evidence="13">
        <text>5-amino-6-(5-phospho-D-ribitylamino)uracil + NADP(+) = 5-amino-6-(5-phospho-D-ribosylamino)uracil + NADPH + H(+)</text>
        <dbReference type="Rhea" id="RHEA:17845"/>
        <dbReference type="ChEBI" id="CHEBI:15378"/>
        <dbReference type="ChEBI" id="CHEBI:57783"/>
        <dbReference type="ChEBI" id="CHEBI:58349"/>
        <dbReference type="ChEBI" id="CHEBI:58421"/>
        <dbReference type="ChEBI" id="CHEBI:58453"/>
        <dbReference type="EC" id="1.1.1.193"/>
    </reaction>
</comment>
<feature type="binding site" evidence="15">
    <location>
        <position position="162"/>
    </location>
    <ligand>
        <name>NADP(+)</name>
        <dbReference type="ChEBI" id="CHEBI:58349"/>
    </ligand>
</feature>
<feature type="binding site" evidence="15">
    <location>
        <position position="215"/>
    </location>
    <ligand>
        <name>substrate</name>
    </ligand>
</feature>
<evidence type="ECO:0000256" key="12">
    <source>
        <dbReference type="ARBA" id="ARBA00023268"/>
    </source>
</evidence>
<dbReference type="FunFam" id="3.40.140.10:FF:000025">
    <property type="entry name" value="Riboflavin biosynthesis protein RibD"/>
    <property type="match status" value="1"/>
</dbReference>
<feature type="active site" description="Proton donor" evidence="14">
    <location>
        <position position="57"/>
    </location>
</feature>
<evidence type="ECO:0000256" key="9">
    <source>
        <dbReference type="ARBA" id="ARBA00022833"/>
    </source>
</evidence>
<keyword evidence="7 13" id="KW-0479">Metal-binding</keyword>
<comment type="pathway">
    <text evidence="2 13">Cofactor biosynthesis; riboflavin biosynthesis; 5-amino-6-(D-ribitylamino)uracil from GTP: step 2/4.</text>
</comment>
<evidence type="ECO:0000256" key="13">
    <source>
        <dbReference type="PIRNR" id="PIRNR006769"/>
    </source>
</evidence>
<dbReference type="SUPFAM" id="SSF53597">
    <property type="entry name" value="Dihydrofolate reductase-like"/>
    <property type="match status" value="1"/>
</dbReference>
<name>A0A411PFC6_9GAMM</name>
<evidence type="ECO:0000256" key="11">
    <source>
        <dbReference type="ARBA" id="ARBA00023002"/>
    </source>
</evidence>
<evidence type="ECO:0000256" key="10">
    <source>
        <dbReference type="ARBA" id="ARBA00022857"/>
    </source>
</evidence>
<evidence type="ECO:0000256" key="14">
    <source>
        <dbReference type="PIRSR" id="PIRSR006769-1"/>
    </source>
</evidence>
<dbReference type="PANTHER" id="PTHR38011:SF7">
    <property type="entry name" value="2,5-DIAMINO-6-RIBOSYLAMINO-4(3H)-PYRIMIDINONE 5'-PHOSPHATE REDUCTASE"/>
    <property type="match status" value="1"/>
</dbReference>
<evidence type="ECO:0000313" key="19">
    <source>
        <dbReference type="Proteomes" id="UP000291106"/>
    </source>
</evidence>
<evidence type="ECO:0000256" key="5">
    <source>
        <dbReference type="ARBA" id="ARBA00007417"/>
    </source>
</evidence>
<dbReference type="EMBL" id="CP036200">
    <property type="protein sequence ID" value="QBF82174.1"/>
    <property type="molecule type" value="Genomic_DNA"/>
</dbReference>
<keyword evidence="19" id="KW-1185">Reference proteome</keyword>
<dbReference type="UniPathway" id="UPA00275">
    <property type="reaction ID" value="UER00401"/>
</dbReference>
<feature type="binding site" evidence="15">
    <location>
        <position position="192"/>
    </location>
    <ligand>
        <name>substrate</name>
    </ligand>
</feature>
<evidence type="ECO:0000256" key="4">
    <source>
        <dbReference type="ARBA" id="ARBA00005259"/>
    </source>
</evidence>
<comment type="similarity">
    <text evidence="5 13">In the C-terminal section; belongs to the HTP reductase family.</text>
</comment>
<comment type="cofactor">
    <cofactor evidence="13 16">
        <name>Zn(2+)</name>
        <dbReference type="ChEBI" id="CHEBI:29105"/>
    </cofactor>
    <text evidence="13 16">Binds 1 zinc ion.</text>
</comment>
<comment type="pathway">
    <text evidence="3 13">Cofactor biosynthesis; riboflavin biosynthesis; 5-amino-6-(D-ribitylamino)uracil from GTP: step 3/4.</text>
</comment>
<feature type="binding site" evidence="15">
    <location>
        <begin position="312"/>
        <end position="318"/>
    </location>
    <ligand>
        <name>NADP(+)</name>
        <dbReference type="ChEBI" id="CHEBI:58349"/>
    </ligand>
</feature>
<comment type="similarity">
    <text evidence="4 13">In the N-terminal section; belongs to the cytidine and deoxycytidylate deaminase family.</text>
</comment>
<dbReference type="GO" id="GO:0008270">
    <property type="term" value="F:zinc ion binding"/>
    <property type="evidence" value="ECO:0007669"/>
    <property type="project" value="InterPro"/>
</dbReference>
<keyword evidence="10 13" id="KW-0521">NADP</keyword>
<dbReference type="SUPFAM" id="SSF53927">
    <property type="entry name" value="Cytidine deaminase-like"/>
    <property type="match status" value="1"/>
</dbReference>
<dbReference type="Pfam" id="PF01872">
    <property type="entry name" value="RibD_C"/>
    <property type="match status" value="1"/>
</dbReference>
<dbReference type="PIRSF" id="PIRSF006769">
    <property type="entry name" value="RibD"/>
    <property type="match status" value="1"/>
</dbReference>
<protein>
    <recommendedName>
        <fullName evidence="13">Riboflavin biosynthesis protein RibD</fullName>
    </recommendedName>
    <domain>
        <recommendedName>
            <fullName evidence="13">Diaminohydroxyphosphoribosylaminopyrimidine deaminase</fullName>
            <shortName evidence="13">DRAP deaminase</shortName>
            <ecNumber evidence="13">3.5.4.26</ecNumber>
        </recommendedName>
        <alternativeName>
            <fullName evidence="13">Riboflavin-specific deaminase</fullName>
        </alternativeName>
    </domain>
    <domain>
        <recommendedName>
            <fullName evidence="13">5-amino-6-(5-phosphoribosylamino)uracil reductase</fullName>
            <ecNumber evidence="13">1.1.1.193</ecNumber>
        </recommendedName>
        <alternativeName>
            <fullName evidence="13">HTP reductase</fullName>
        </alternativeName>
    </domain>
</protein>
<gene>
    <name evidence="18" type="primary">ribD</name>
    <name evidence="18" type="ORF">EXU30_05260</name>
</gene>
<dbReference type="GO" id="GO:0009231">
    <property type="term" value="P:riboflavin biosynthetic process"/>
    <property type="evidence" value="ECO:0007669"/>
    <property type="project" value="UniProtKB-UniPathway"/>
</dbReference>
<evidence type="ECO:0000256" key="6">
    <source>
        <dbReference type="ARBA" id="ARBA00022619"/>
    </source>
</evidence>
<feature type="binding site" evidence="15">
    <location>
        <position position="178"/>
    </location>
    <ligand>
        <name>NADP(+)</name>
        <dbReference type="ChEBI" id="CHEBI:58349"/>
    </ligand>
</feature>
<feature type="domain" description="CMP/dCMP-type deaminase" evidence="17">
    <location>
        <begin position="6"/>
        <end position="131"/>
    </location>
</feature>
<dbReference type="InterPro" id="IPR011549">
    <property type="entry name" value="RibD_C"/>
</dbReference>
<dbReference type="GO" id="GO:0050661">
    <property type="term" value="F:NADP binding"/>
    <property type="evidence" value="ECO:0007669"/>
    <property type="project" value="InterPro"/>
</dbReference>
<evidence type="ECO:0000256" key="8">
    <source>
        <dbReference type="ARBA" id="ARBA00022801"/>
    </source>
</evidence>
<dbReference type="OrthoDB" id="9800865at2"/>
<dbReference type="AlphaFoldDB" id="A0A411PFC6"/>
<accession>A0A411PFC6</accession>
<dbReference type="Gene3D" id="3.40.430.10">
    <property type="entry name" value="Dihydrofolate Reductase, subunit A"/>
    <property type="match status" value="1"/>
</dbReference>
<dbReference type="NCBIfam" id="TIGR00326">
    <property type="entry name" value="eubact_ribD"/>
    <property type="match status" value="1"/>
</dbReference>
<dbReference type="PROSITE" id="PS00903">
    <property type="entry name" value="CYT_DCMP_DEAMINASES_1"/>
    <property type="match status" value="1"/>
</dbReference>
<organism evidence="18 19">
    <name type="scientific">Shewanella maritima</name>
    <dbReference type="NCBI Taxonomy" id="2520507"/>
    <lineage>
        <taxon>Bacteria</taxon>
        <taxon>Pseudomonadati</taxon>
        <taxon>Pseudomonadota</taxon>
        <taxon>Gammaproteobacteria</taxon>
        <taxon>Alteromonadales</taxon>
        <taxon>Shewanellaceae</taxon>
        <taxon>Shewanella</taxon>
    </lineage>
</organism>
<dbReference type="InterPro" id="IPR050765">
    <property type="entry name" value="Riboflavin_Biosynth_HTPR"/>
</dbReference>
<keyword evidence="6 13" id="KW-0686">Riboflavin biosynthesis</keyword>
<dbReference type="InterPro" id="IPR016193">
    <property type="entry name" value="Cytidine_deaminase-like"/>
</dbReference>
<evidence type="ECO:0000256" key="3">
    <source>
        <dbReference type="ARBA" id="ARBA00004910"/>
    </source>
</evidence>
<dbReference type="InterPro" id="IPR002734">
    <property type="entry name" value="RibDG_C"/>
</dbReference>
<dbReference type="PANTHER" id="PTHR38011">
    <property type="entry name" value="DIHYDROFOLATE REDUCTASE FAMILY PROTEIN (AFU_ORTHOLOGUE AFUA_8G06820)"/>
    <property type="match status" value="1"/>
</dbReference>
<dbReference type="RefSeq" id="WP_130598146.1">
    <property type="nucleotide sequence ID" value="NZ_CP036200.1"/>
</dbReference>